<proteinExistence type="predicted"/>
<evidence type="ECO:0008006" key="2">
    <source>
        <dbReference type="Google" id="ProtNLM"/>
    </source>
</evidence>
<evidence type="ECO:0000313" key="1">
    <source>
        <dbReference type="EMBL" id="DAF46275.1"/>
    </source>
</evidence>
<reference evidence="1" key="1">
    <citation type="journal article" date="2021" name="Proc. Natl. Acad. Sci. U.S.A.">
        <title>A Catalog of Tens of Thousands of Viruses from Human Metagenomes Reveals Hidden Associations with Chronic Diseases.</title>
        <authorList>
            <person name="Tisza M.J."/>
            <person name="Buck C.B."/>
        </authorList>
    </citation>
    <scope>NUCLEOTIDE SEQUENCE</scope>
    <source>
        <strain evidence="1">CtzCL6</strain>
    </source>
</reference>
<sequence length="113" mass="13255">MTQAERIREYFKNKPDASYDEVAEAINTTNSIVRANVSKDMKAGRCVRLEDKSLDYSPYFSKTEELIELVDWKNDTRREWVDMLTRAAEKETDSNVMRLLIKEANKLMKEVTK</sequence>
<dbReference type="EMBL" id="BK032534">
    <property type="protein sequence ID" value="DAF46275.1"/>
    <property type="molecule type" value="Genomic_DNA"/>
</dbReference>
<accession>A0A8S5S638</accession>
<protein>
    <recommendedName>
        <fullName evidence="2">Phage protein</fullName>
    </recommendedName>
</protein>
<name>A0A8S5S638_9CAUD</name>
<organism evidence="1">
    <name type="scientific">Siphoviridae sp. ctzCL6</name>
    <dbReference type="NCBI Taxonomy" id="2827978"/>
    <lineage>
        <taxon>Viruses</taxon>
        <taxon>Duplodnaviria</taxon>
        <taxon>Heunggongvirae</taxon>
        <taxon>Uroviricota</taxon>
        <taxon>Caudoviricetes</taxon>
    </lineage>
</organism>